<dbReference type="PANTHER" id="PTHR33608">
    <property type="entry name" value="BLL2464 PROTEIN"/>
    <property type="match status" value="1"/>
</dbReference>
<evidence type="ECO:0000313" key="3">
    <source>
        <dbReference type="Proteomes" id="UP000286268"/>
    </source>
</evidence>
<protein>
    <submittedName>
        <fullName evidence="2">DUF58 domain-containing protein</fullName>
    </submittedName>
</protein>
<name>A0A410E112_9CLOT</name>
<proteinExistence type="predicted"/>
<sequence>MSNKVFDGEFFKNLENISLKARMTINNGAAGGRRSKAKGSSVEFSDFREYTPGDDFRRIDWNAYGRFEKLFLKLFMEEREAYINIFLDCSKSMIAGDGSKAMMAQRLSAVFTYMALNNLDRVCINTMTSKGITPSSSFMGKGTFQQALSFIENANFNGSTNLWDSIKKKQLKSRAVSIVISDFFTEGSIEGLIKYLAFNKQQIVFIQVLTKDEISPEIDGQVRLVDSETKEEINITITPKMMKAYEVKLKALTNGMKEQLKRYGGSFVQVSSEEELQKVIFEKLSKEGII</sequence>
<dbReference type="AlphaFoldDB" id="A0A410E112"/>
<dbReference type="InterPro" id="IPR002881">
    <property type="entry name" value="DUF58"/>
</dbReference>
<evidence type="ECO:0000259" key="1">
    <source>
        <dbReference type="Pfam" id="PF01882"/>
    </source>
</evidence>
<dbReference type="RefSeq" id="WP_128215737.1">
    <property type="nucleotide sequence ID" value="NZ_CP025746.1"/>
</dbReference>
<reference evidence="2 3" key="1">
    <citation type="submission" date="2018-01" db="EMBL/GenBank/DDBJ databases">
        <title>Genome Sequencing and Assembly of Anaerobacter polyendosporus strain CT4.</title>
        <authorList>
            <person name="Tachaapaikoon C."/>
            <person name="Sutheeworapong S."/>
            <person name="Jenjaroenpun P."/>
            <person name="Wongsurawat T."/>
            <person name="Nookeaw I."/>
            <person name="Cheawchanlertfa P."/>
            <person name="Kosugi A."/>
            <person name="Cheevadhanarak S."/>
            <person name="Ratanakhanokchai K."/>
        </authorList>
    </citation>
    <scope>NUCLEOTIDE SEQUENCE [LARGE SCALE GENOMIC DNA]</scope>
    <source>
        <strain evidence="2 3">CT4</strain>
    </source>
</reference>
<feature type="domain" description="DUF58" evidence="1">
    <location>
        <begin position="46"/>
        <end position="247"/>
    </location>
</feature>
<dbReference type="Proteomes" id="UP000286268">
    <property type="component" value="Chromosome"/>
</dbReference>
<dbReference type="InterPro" id="IPR036465">
    <property type="entry name" value="vWFA_dom_sf"/>
</dbReference>
<dbReference type="Pfam" id="PF01882">
    <property type="entry name" value="DUF58"/>
    <property type="match status" value="1"/>
</dbReference>
<keyword evidence="3" id="KW-1185">Reference proteome</keyword>
<dbReference type="SUPFAM" id="SSF53300">
    <property type="entry name" value="vWA-like"/>
    <property type="match status" value="1"/>
</dbReference>
<gene>
    <name evidence="2" type="ORF">C1I91_27260</name>
</gene>
<dbReference type="PANTHER" id="PTHR33608:SF7">
    <property type="entry name" value="DUF58 DOMAIN-CONTAINING PROTEIN"/>
    <property type="match status" value="1"/>
</dbReference>
<dbReference type="Gene3D" id="3.40.50.410">
    <property type="entry name" value="von Willebrand factor, type A domain"/>
    <property type="match status" value="1"/>
</dbReference>
<dbReference type="OrthoDB" id="9776116at2"/>
<organism evidence="2 3">
    <name type="scientific">Clostridium manihotivorum</name>
    <dbReference type="NCBI Taxonomy" id="2320868"/>
    <lineage>
        <taxon>Bacteria</taxon>
        <taxon>Bacillati</taxon>
        <taxon>Bacillota</taxon>
        <taxon>Clostridia</taxon>
        <taxon>Eubacteriales</taxon>
        <taxon>Clostridiaceae</taxon>
        <taxon>Clostridium</taxon>
    </lineage>
</organism>
<dbReference type="EMBL" id="CP025746">
    <property type="protein sequence ID" value="QAA35044.1"/>
    <property type="molecule type" value="Genomic_DNA"/>
</dbReference>
<evidence type="ECO:0000313" key="2">
    <source>
        <dbReference type="EMBL" id="QAA35044.1"/>
    </source>
</evidence>
<dbReference type="KEGG" id="cmah:C1I91_27260"/>
<accession>A0A410E112</accession>